<feature type="transmembrane region" description="Helical" evidence="14">
    <location>
        <begin position="121"/>
        <end position="141"/>
    </location>
</feature>
<dbReference type="STRING" id="393762.SAMN05660472_00732"/>
<dbReference type="Gene3D" id="3.30.565.10">
    <property type="entry name" value="Histidine kinase-like ATPase, C-terminal domain"/>
    <property type="match status" value="1"/>
</dbReference>
<dbReference type="InterPro" id="IPR036097">
    <property type="entry name" value="HisK_dim/P_sf"/>
</dbReference>
<dbReference type="Pfam" id="PF02518">
    <property type="entry name" value="HATPase_c"/>
    <property type="match status" value="1"/>
</dbReference>
<feature type="transmembrane region" description="Helical" evidence="14">
    <location>
        <begin position="20"/>
        <end position="38"/>
    </location>
</feature>
<sequence length="445" mass="51688">MYKNIMKRIKVKYILENIYLEMLFLYMSLIFVIGIPLLREMTIAIARLAIVRVLVRALFRVEYIIKFILFEELIDILSLVSILTLIFIFIIIVIIRIRRGIFLKTLLLYSLFKNYNNDFKVYTGIALPIILAISYFMNYLFSYRLTRGDTTRVLIMLIVTMGLLNYAQQVSIIIGNIKNIHDDKKNYMDTGCPAEFTLEAMKMLDNIDQNIQSAIEKELKSERLKTELITNVSHDIKTPLTSIINYTNLLKDHDFKDDTILSYINSLDRNSQRLKLLITDIVEASKTETGNINLYLEKLELNELISQIYGGFDRIFHEKNISFIFNPKDDIFVFADGNYLGRVLENIIGNASKYTLENTRIYCTVKEESEFVSFTLKNVSKDELNIDVDELMEQFIRGEKSRHTEGSGLGLYITRNLMRLMNGDLLLGINGDLFKAKLLIPRLDK</sequence>
<name>A0A1G8Z440_9FIRM</name>
<evidence type="ECO:0000256" key="6">
    <source>
        <dbReference type="ARBA" id="ARBA00022679"/>
    </source>
</evidence>
<feature type="domain" description="Histidine kinase" evidence="15">
    <location>
        <begin position="231"/>
        <end position="425"/>
    </location>
</feature>
<evidence type="ECO:0000256" key="2">
    <source>
        <dbReference type="ARBA" id="ARBA00004651"/>
    </source>
</evidence>
<keyword evidence="8" id="KW-0547">Nucleotide-binding</keyword>
<dbReference type="EMBL" id="FNFP01000001">
    <property type="protein sequence ID" value="SDK09899.1"/>
    <property type="molecule type" value="Genomic_DNA"/>
</dbReference>
<evidence type="ECO:0000256" key="3">
    <source>
        <dbReference type="ARBA" id="ARBA00012438"/>
    </source>
</evidence>
<keyword evidence="13 14" id="KW-0472">Membrane</keyword>
<feature type="transmembrane region" description="Helical" evidence="14">
    <location>
        <begin position="73"/>
        <end position="97"/>
    </location>
</feature>
<feature type="transmembrane region" description="Helical" evidence="14">
    <location>
        <begin position="153"/>
        <end position="174"/>
    </location>
</feature>
<comment type="catalytic activity">
    <reaction evidence="1">
        <text>ATP + protein L-histidine = ADP + protein N-phospho-L-histidine.</text>
        <dbReference type="EC" id="2.7.13.3"/>
    </reaction>
</comment>
<keyword evidence="9 16" id="KW-0418">Kinase</keyword>
<keyword evidence="17" id="KW-1185">Reference proteome</keyword>
<dbReference type="PROSITE" id="PS50109">
    <property type="entry name" value="HIS_KIN"/>
    <property type="match status" value="1"/>
</dbReference>
<keyword evidence="6" id="KW-0808">Transferase</keyword>
<protein>
    <recommendedName>
        <fullName evidence="3">histidine kinase</fullName>
        <ecNumber evidence="3">2.7.13.3</ecNumber>
    </recommendedName>
</protein>
<dbReference type="SUPFAM" id="SSF55874">
    <property type="entry name" value="ATPase domain of HSP90 chaperone/DNA topoisomerase II/histidine kinase"/>
    <property type="match status" value="1"/>
</dbReference>
<evidence type="ECO:0000259" key="15">
    <source>
        <dbReference type="PROSITE" id="PS50109"/>
    </source>
</evidence>
<dbReference type="InterPro" id="IPR003594">
    <property type="entry name" value="HATPase_dom"/>
</dbReference>
<dbReference type="RefSeq" id="WP_090550404.1">
    <property type="nucleotide sequence ID" value="NZ_FNFP01000001.1"/>
</dbReference>
<evidence type="ECO:0000256" key="10">
    <source>
        <dbReference type="ARBA" id="ARBA00022840"/>
    </source>
</evidence>
<dbReference type="InterPro" id="IPR003661">
    <property type="entry name" value="HisK_dim/P_dom"/>
</dbReference>
<evidence type="ECO:0000256" key="12">
    <source>
        <dbReference type="ARBA" id="ARBA00023012"/>
    </source>
</evidence>
<evidence type="ECO:0000313" key="17">
    <source>
        <dbReference type="Proteomes" id="UP000198718"/>
    </source>
</evidence>
<dbReference type="SMART" id="SM00387">
    <property type="entry name" value="HATPase_c"/>
    <property type="match status" value="1"/>
</dbReference>
<accession>A0A1G8Z440</accession>
<dbReference type="Proteomes" id="UP000198718">
    <property type="component" value="Unassembled WGS sequence"/>
</dbReference>
<keyword evidence="7 14" id="KW-0812">Transmembrane</keyword>
<evidence type="ECO:0000256" key="1">
    <source>
        <dbReference type="ARBA" id="ARBA00000085"/>
    </source>
</evidence>
<dbReference type="InterPro" id="IPR005467">
    <property type="entry name" value="His_kinase_dom"/>
</dbReference>
<dbReference type="GO" id="GO:0005524">
    <property type="term" value="F:ATP binding"/>
    <property type="evidence" value="ECO:0007669"/>
    <property type="project" value="UniProtKB-KW"/>
</dbReference>
<dbReference type="AlphaFoldDB" id="A0A1G8Z440"/>
<evidence type="ECO:0000256" key="14">
    <source>
        <dbReference type="SAM" id="Phobius"/>
    </source>
</evidence>
<dbReference type="InterPro" id="IPR036890">
    <property type="entry name" value="HATPase_C_sf"/>
</dbReference>
<dbReference type="GO" id="GO:0000155">
    <property type="term" value="F:phosphorelay sensor kinase activity"/>
    <property type="evidence" value="ECO:0007669"/>
    <property type="project" value="InterPro"/>
</dbReference>
<dbReference type="OrthoDB" id="9792991at2"/>
<organism evidence="16 17">
    <name type="scientific">Natronincola ferrireducens</name>
    <dbReference type="NCBI Taxonomy" id="393762"/>
    <lineage>
        <taxon>Bacteria</taxon>
        <taxon>Bacillati</taxon>
        <taxon>Bacillota</taxon>
        <taxon>Clostridia</taxon>
        <taxon>Peptostreptococcales</taxon>
        <taxon>Natronincolaceae</taxon>
        <taxon>Natronincola</taxon>
    </lineage>
</organism>
<evidence type="ECO:0000256" key="9">
    <source>
        <dbReference type="ARBA" id="ARBA00022777"/>
    </source>
</evidence>
<evidence type="ECO:0000256" key="4">
    <source>
        <dbReference type="ARBA" id="ARBA00022475"/>
    </source>
</evidence>
<evidence type="ECO:0000256" key="8">
    <source>
        <dbReference type="ARBA" id="ARBA00022741"/>
    </source>
</evidence>
<comment type="subcellular location">
    <subcellularLocation>
        <location evidence="2">Cell membrane</location>
        <topology evidence="2">Multi-pass membrane protein</topology>
    </subcellularLocation>
</comment>
<keyword evidence="5" id="KW-0597">Phosphoprotein</keyword>
<dbReference type="Gene3D" id="1.10.287.130">
    <property type="match status" value="1"/>
</dbReference>
<dbReference type="CDD" id="cd00082">
    <property type="entry name" value="HisKA"/>
    <property type="match status" value="1"/>
</dbReference>
<dbReference type="SUPFAM" id="SSF47384">
    <property type="entry name" value="Homodimeric domain of signal transducing histidine kinase"/>
    <property type="match status" value="1"/>
</dbReference>
<reference evidence="16 17" key="1">
    <citation type="submission" date="2016-10" db="EMBL/GenBank/DDBJ databases">
        <authorList>
            <person name="de Groot N.N."/>
        </authorList>
    </citation>
    <scope>NUCLEOTIDE SEQUENCE [LARGE SCALE GENOMIC DNA]</scope>
    <source>
        <strain evidence="16 17">DSM 18346</strain>
    </source>
</reference>
<proteinExistence type="predicted"/>
<evidence type="ECO:0000313" key="16">
    <source>
        <dbReference type="EMBL" id="SDK09899.1"/>
    </source>
</evidence>
<evidence type="ECO:0000256" key="7">
    <source>
        <dbReference type="ARBA" id="ARBA00022692"/>
    </source>
</evidence>
<evidence type="ECO:0000256" key="13">
    <source>
        <dbReference type="ARBA" id="ARBA00023136"/>
    </source>
</evidence>
<dbReference type="PANTHER" id="PTHR45528:SF1">
    <property type="entry name" value="SENSOR HISTIDINE KINASE CPXA"/>
    <property type="match status" value="1"/>
</dbReference>
<dbReference type="InterPro" id="IPR050398">
    <property type="entry name" value="HssS/ArlS-like"/>
</dbReference>
<keyword evidence="12" id="KW-0902">Two-component regulatory system</keyword>
<keyword evidence="10" id="KW-0067">ATP-binding</keyword>
<evidence type="ECO:0000256" key="11">
    <source>
        <dbReference type="ARBA" id="ARBA00022989"/>
    </source>
</evidence>
<dbReference type="GO" id="GO:0005886">
    <property type="term" value="C:plasma membrane"/>
    <property type="evidence" value="ECO:0007669"/>
    <property type="project" value="UniProtKB-SubCell"/>
</dbReference>
<keyword evidence="11 14" id="KW-1133">Transmembrane helix</keyword>
<keyword evidence="4" id="KW-1003">Cell membrane</keyword>
<dbReference type="EC" id="2.7.13.3" evidence="3"/>
<dbReference type="SMART" id="SM00388">
    <property type="entry name" value="HisKA"/>
    <property type="match status" value="1"/>
</dbReference>
<dbReference type="PANTHER" id="PTHR45528">
    <property type="entry name" value="SENSOR HISTIDINE KINASE CPXA"/>
    <property type="match status" value="1"/>
</dbReference>
<dbReference type="Pfam" id="PF00512">
    <property type="entry name" value="HisKA"/>
    <property type="match status" value="1"/>
</dbReference>
<gene>
    <name evidence="16" type="ORF">SAMN05660472_00732</name>
</gene>
<evidence type="ECO:0000256" key="5">
    <source>
        <dbReference type="ARBA" id="ARBA00022553"/>
    </source>
</evidence>